<evidence type="ECO:0000313" key="11">
    <source>
        <dbReference type="EMBL" id="TMJ05171.1"/>
    </source>
</evidence>
<dbReference type="GO" id="GO:0065002">
    <property type="term" value="P:intracellular protein transmembrane transport"/>
    <property type="evidence" value="ECO:0007669"/>
    <property type="project" value="UniProtKB-UniRule"/>
</dbReference>
<evidence type="ECO:0000256" key="9">
    <source>
        <dbReference type="HAMAP-Rule" id="MF_00422"/>
    </source>
</evidence>
<comment type="subcellular location">
    <subcellularLocation>
        <location evidence="9">Cell membrane</location>
        <topology evidence="9">Single-pass membrane protein</topology>
    </subcellularLocation>
    <subcellularLocation>
        <location evidence="1">Membrane</location>
    </subcellularLocation>
</comment>
<dbReference type="GO" id="GO:0043952">
    <property type="term" value="P:protein transport by the Sec complex"/>
    <property type="evidence" value="ECO:0007669"/>
    <property type="project" value="UniProtKB-UniRule"/>
</dbReference>
<keyword evidence="5 9" id="KW-0653">Protein transport</keyword>
<evidence type="ECO:0000256" key="8">
    <source>
        <dbReference type="ARBA" id="ARBA00023136"/>
    </source>
</evidence>
<evidence type="ECO:0000256" key="3">
    <source>
        <dbReference type="ARBA" id="ARBA00022475"/>
    </source>
</evidence>
<gene>
    <name evidence="9 11" type="primary">secE</name>
    <name evidence="11" type="ORF">E6H01_03415</name>
</gene>
<comment type="caution">
    <text evidence="11">The sequence shown here is derived from an EMBL/GenBank/DDBJ whole genome shotgun (WGS) entry which is preliminary data.</text>
</comment>
<sequence length="91" mass="10244">MARLTEADVNQQPARAAPRPAIGPRGPVIWDRLVRYTREVWAEMKRVDWPSRPELVASTIVVVAVLGVLSAYLGAWDAFFTWLFTHVLAGR</sequence>
<dbReference type="HAMAP" id="MF_00422">
    <property type="entry name" value="SecE"/>
    <property type="match status" value="1"/>
</dbReference>
<dbReference type="GO" id="GO:0005886">
    <property type="term" value="C:plasma membrane"/>
    <property type="evidence" value="ECO:0007669"/>
    <property type="project" value="UniProtKB-SubCell"/>
</dbReference>
<keyword evidence="7 9" id="KW-0811">Translocation</keyword>
<accession>A0A537LAY8</accession>
<evidence type="ECO:0000256" key="4">
    <source>
        <dbReference type="ARBA" id="ARBA00022692"/>
    </source>
</evidence>
<keyword evidence="2 9" id="KW-0813">Transport</keyword>
<organism evidence="11 12">
    <name type="scientific">Candidatus Segetimicrobium genomatis</name>
    <dbReference type="NCBI Taxonomy" id="2569760"/>
    <lineage>
        <taxon>Bacteria</taxon>
        <taxon>Bacillati</taxon>
        <taxon>Candidatus Sysuimicrobiota</taxon>
        <taxon>Candidatus Sysuimicrobiia</taxon>
        <taxon>Candidatus Sysuimicrobiales</taxon>
        <taxon>Candidatus Segetimicrobiaceae</taxon>
        <taxon>Candidatus Segetimicrobium</taxon>
    </lineage>
</organism>
<dbReference type="Pfam" id="PF00584">
    <property type="entry name" value="SecE"/>
    <property type="match status" value="1"/>
</dbReference>
<dbReference type="GO" id="GO:0008320">
    <property type="term" value="F:protein transmembrane transporter activity"/>
    <property type="evidence" value="ECO:0007669"/>
    <property type="project" value="UniProtKB-UniRule"/>
</dbReference>
<evidence type="ECO:0000256" key="10">
    <source>
        <dbReference type="SAM" id="MobiDB-lite"/>
    </source>
</evidence>
<keyword evidence="6 9" id="KW-1133">Transmembrane helix</keyword>
<comment type="subunit">
    <text evidence="9">Component of the Sec protein translocase complex. Heterotrimer consisting of SecY, SecE and SecG subunits. The heterotrimers can form oligomers, although 1 heterotrimer is thought to be able to translocate proteins. Interacts with the ribosome. Interacts with SecDF, and other proteins may be involved. Interacts with SecA.</text>
</comment>
<protein>
    <recommendedName>
        <fullName evidence="9">Protein translocase subunit SecE</fullName>
    </recommendedName>
</protein>
<reference evidence="11 12" key="1">
    <citation type="journal article" date="2019" name="Nat. Microbiol.">
        <title>Mediterranean grassland soil C-N compound turnover is dependent on rainfall and depth, and is mediated by genomically divergent microorganisms.</title>
        <authorList>
            <person name="Diamond S."/>
            <person name="Andeer P.F."/>
            <person name="Li Z."/>
            <person name="Crits-Christoph A."/>
            <person name="Burstein D."/>
            <person name="Anantharaman K."/>
            <person name="Lane K.R."/>
            <person name="Thomas B.C."/>
            <person name="Pan C."/>
            <person name="Northen T.R."/>
            <person name="Banfield J.F."/>
        </authorList>
    </citation>
    <scope>NUCLEOTIDE SEQUENCE [LARGE SCALE GENOMIC DNA]</scope>
    <source>
        <strain evidence="11">NP_4</strain>
    </source>
</reference>
<comment type="similarity">
    <text evidence="9">Belongs to the SecE/SEC61-gamma family.</text>
</comment>
<proteinExistence type="inferred from homology"/>
<keyword evidence="8 9" id="KW-0472">Membrane</keyword>
<evidence type="ECO:0000256" key="2">
    <source>
        <dbReference type="ARBA" id="ARBA00022448"/>
    </source>
</evidence>
<comment type="function">
    <text evidence="9">Essential subunit of the Sec protein translocation channel SecYEG. Clamps together the 2 halves of SecY. May contact the channel plug during translocation.</text>
</comment>
<keyword evidence="4 9" id="KW-0812">Transmembrane</keyword>
<evidence type="ECO:0000256" key="5">
    <source>
        <dbReference type="ARBA" id="ARBA00022927"/>
    </source>
</evidence>
<dbReference type="PROSITE" id="PS01067">
    <property type="entry name" value="SECE_SEC61G"/>
    <property type="match status" value="1"/>
</dbReference>
<evidence type="ECO:0000313" key="12">
    <source>
        <dbReference type="Proteomes" id="UP000319353"/>
    </source>
</evidence>
<dbReference type="AlphaFoldDB" id="A0A537LAY8"/>
<evidence type="ECO:0000256" key="1">
    <source>
        <dbReference type="ARBA" id="ARBA00004370"/>
    </source>
</evidence>
<dbReference type="Proteomes" id="UP000319353">
    <property type="component" value="Unassembled WGS sequence"/>
</dbReference>
<keyword evidence="3 9" id="KW-1003">Cell membrane</keyword>
<dbReference type="PANTHER" id="PTHR33910:SF1">
    <property type="entry name" value="PROTEIN TRANSLOCASE SUBUNIT SECE"/>
    <property type="match status" value="1"/>
</dbReference>
<evidence type="ECO:0000256" key="6">
    <source>
        <dbReference type="ARBA" id="ARBA00022989"/>
    </source>
</evidence>
<dbReference type="InterPro" id="IPR001901">
    <property type="entry name" value="Translocase_SecE/Sec61-g"/>
</dbReference>
<dbReference type="NCBIfam" id="TIGR00964">
    <property type="entry name" value="secE_bact"/>
    <property type="match status" value="1"/>
</dbReference>
<feature type="region of interest" description="Disordered" evidence="10">
    <location>
        <begin position="1"/>
        <end position="20"/>
    </location>
</feature>
<dbReference type="Gene3D" id="1.20.5.1030">
    <property type="entry name" value="Preprotein translocase secy subunit"/>
    <property type="match status" value="1"/>
</dbReference>
<dbReference type="EMBL" id="VBAL01000030">
    <property type="protein sequence ID" value="TMJ05171.1"/>
    <property type="molecule type" value="Genomic_DNA"/>
</dbReference>
<feature type="transmembrane region" description="Helical" evidence="9">
    <location>
        <begin position="55"/>
        <end position="75"/>
    </location>
</feature>
<dbReference type="PANTHER" id="PTHR33910">
    <property type="entry name" value="PROTEIN TRANSLOCASE SUBUNIT SECE"/>
    <property type="match status" value="1"/>
</dbReference>
<evidence type="ECO:0000256" key="7">
    <source>
        <dbReference type="ARBA" id="ARBA00023010"/>
    </source>
</evidence>
<dbReference type="GO" id="GO:0009306">
    <property type="term" value="P:protein secretion"/>
    <property type="evidence" value="ECO:0007669"/>
    <property type="project" value="UniProtKB-UniRule"/>
</dbReference>
<dbReference type="GO" id="GO:0006605">
    <property type="term" value="P:protein targeting"/>
    <property type="evidence" value="ECO:0007669"/>
    <property type="project" value="UniProtKB-UniRule"/>
</dbReference>
<dbReference type="InterPro" id="IPR005807">
    <property type="entry name" value="SecE_bac"/>
</dbReference>
<name>A0A537LAY8_9BACT</name>
<dbReference type="InterPro" id="IPR038379">
    <property type="entry name" value="SecE_sf"/>
</dbReference>